<organism evidence="1 2">
    <name type="scientific">Heliobacterium modesticaldum (strain ATCC 51547 / Ice1)</name>
    <dbReference type="NCBI Taxonomy" id="498761"/>
    <lineage>
        <taxon>Bacteria</taxon>
        <taxon>Bacillati</taxon>
        <taxon>Bacillota</taxon>
        <taxon>Clostridia</taxon>
        <taxon>Eubacteriales</taxon>
        <taxon>Heliobacteriaceae</taxon>
        <taxon>Heliomicrobium</taxon>
    </lineage>
</organism>
<reference evidence="1 2" key="1">
    <citation type="journal article" date="2008" name="J. Bacteriol.">
        <title>The genome of Heliobacterium modesticaldum, a phototrophic representative of the Firmicutes containing the simplest photosynthetic apparatus.</title>
        <authorList>
            <person name="Sattley W.M."/>
            <person name="Madigan M.T."/>
            <person name="Swingley W.D."/>
            <person name="Cheung P.C."/>
            <person name="Clocksin K.M."/>
            <person name="Conrad A.L."/>
            <person name="Dejesa L.C."/>
            <person name="Honchak B.M."/>
            <person name="Jung D.O."/>
            <person name="Karbach L.E."/>
            <person name="Kurdoglu A."/>
            <person name="Lahiri S."/>
            <person name="Mastrian S.D."/>
            <person name="Page L.E."/>
            <person name="Taylor H.L."/>
            <person name="Wang Z.T."/>
            <person name="Raymond J."/>
            <person name="Chen M."/>
            <person name="Blankenship R.E."/>
            <person name="Touchman J.W."/>
        </authorList>
    </citation>
    <scope>NUCLEOTIDE SEQUENCE [LARGE SCALE GENOMIC DNA]</scope>
    <source>
        <strain evidence="2">ATCC 51547 / Ice1</strain>
    </source>
</reference>
<keyword evidence="2" id="KW-1185">Reference proteome</keyword>
<dbReference type="KEGG" id="hmo:HM1_1193"/>
<proteinExistence type="predicted"/>
<dbReference type="EMBL" id="CP000930">
    <property type="protein sequence ID" value="ABZ83381.1"/>
    <property type="molecule type" value="Genomic_DNA"/>
</dbReference>
<dbReference type="HOGENOM" id="CLU_3252458_0_0_9"/>
<dbReference type="AlphaFoldDB" id="B0THE3"/>
<evidence type="ECO:0000313" key="1">
    <source>
        <dbReference type="EMBL" id="ABZ83381.1"/>
    </source>
</evidence>
<gene>
    <name evidence="1" type="ORF">HM1_1193</name>
</gene>
<protein>
    <submittedName>
        <fullName evidence="1">Uncharacterized protein</fullName>
    </submittedName>
</protein>
<accession>B0THE3</accession>
<evidence type="ECO:0000313" key="2">
    <source>
        <dbReference type="Proteomes" id="UP000008550"/>
    </source>
</evidence>
<dbReference type="Proteomes" id="UP000008550">
    <property type="component" value="Chromosome"/>
</dbReference>
<sequence length="42" mass="4724">MKGIDWVEKGYHRVGRQRQFGVKIAIIDNACAKMSTTAPSCR</sequence>
<dbReference type="STRING" id="498761.HM1_1193"/>
<name>B0THE3_HELMI</name>